<accession>M7NWB3</accession>
<gene>
    <name evidence="1" type="ORF">ADICEAN_02151</name>
</gene>
<dbReference type="eggNOG" id="COG2208">
    <property type="taxonomic scope" value="Bacteria"/>
</dbReference>
<dbReference type="InterPro" id="IPR036457">
    <property type="entry name" value="PPM-type-like_dom_sf"/>
</dbReference>
<keyword evidence="2" id="KW-1185">Reference proteome</keyword>
<dbReference type="Proteomes" id="UP000011910">
    <property type="component" value="Unassembled WGS sequence"/>
</dbReference>
<organism evidence="1 2">
    <name type="scientific">Cesiribacter andamanensis AMV16</name>
    <dbReference type="NCBI Taxonomy" id="1279009"/>
    <lineage>
        <taxon>Bacteria</taxon>
        <taxon>Pseudomonadati</taxon>
        <taxon>Bacteroidota</taxon>
        <taxon>Cytophagia</taxon>
        <taxon>Cytophagales</taxon>
        <taxon>Cesiribacteraceae</taxon>
        <taxon>Cesiribacter</taxon>
    </lineage>
</organism>
<protein>
    <recommendedName>
        <fullName evidence="3">PPM-type phosphatase domain-containing protein</fullName>
    </recommendedName>
</protein>
<proteinExistence type="predicted"/>
<name>M7NWB3_9BACT</name>
<evidence type="ECO:0000313" key="2">
    <source>
        <dbReference type="Proteomes" id="UP000011910"/>
    </source>
</evidence>
<comment type="caution">
    <text evidence="1">The sequence shown here is derived from an EMBL/GenBank/DDBJ whole genome shotgun (WGS) entry which is preliminary data.</text>
</comment>
<dbReference type="AlphaFoldDB" id="M7NWB3"/>
<dbReference type="Gene3D" id="3.60.40.10">
    <property type="entry name" value="PPM-type phosphatase domain"/>
    <property type="match status" value="1"/>
</dbReference>
<evidence type="ECO:0000313" key="1">
    <source>
        <dbReference type="EMBL" id="EMR02734.1"/>
    </source>
</evidence>
<evidence type="ECO:0008006" key="3">
    <source>
        <dbReference type="Google" id="ProtNLM"/>
    </source>
</evidence>
<reference evidence="1 2" key="1">
    <citation type="journal article" date="2013" name="Genome Announc.">
        <title>Draft Genome Sequence of Cesiribacter andamanensis Strain AMV16T, Isolated from a Soil Sample from a Mud Volcano in the Andaman Islands, India.</title>
        <authorList>
            <person name="Shivaji S."/>
            <person name="Ara S."/>
            <person name="Begum Z."/>
            <person name="Srinivas T.N."/>
            <person name="Singh A."/>
            <person name="Kumar Pinnaka A."/>
        </authorList>
    </citation>
    <scope>NUCLEOTIDE SEQUENCE [LARGE SCALE GENOMIC DNA]</scope>
    <source>
        <strain evidence="1 2">AMV16</strain>
    </source>
</reference>
<dbReference type="STRING" id="1279009.ADICEAN_02151"/>
<sequence length="180" mass="20504">MSLIGMYLLHSIVKDARVLSPELILTELRWSIHHFLNQDTSESRDGMDLTVCLCDEEEIRVASAKSAFYYLRGGRLEMAKGDNLAVGGNRRILPHETYSLLVLPKQEVEYVFMCSDGYQDQFGGPDQKKYMRKRMMELFERIGPLPAGQKQQALEEEFKEWKGSGPQIDDVLVLGFAPNA</sequence>
<dbReference type="EMBL" id="AODQ01000048">
    <property type="protein sequence ID" value="EMR02734.1"/>
    <property type="molecule type" value="Genomic_DNA"/>
</dbReference>